<proteinExistence type="predicted"/>
<feature type="non-terminal residue" evidence="2">
    <location>
        <position position="1"/>
    </location>
</feature>
<gene>
    <name evidence="2" type="ORF">S12H4_10448</name>
</gene>
<dbReference type="EMBL" id="BARW01004469">
    <property type="protein sequence ID" value="GAI63430.1"/>
    <property type="molecule type" value="Genomic_DNA"/>
</dbReference>
<feature type="domain" description="N-acetyltransferase" evidence="1">
    <location>
        <begin position="1"/>
        <end position="146"/>
    </location>
</feature>
<dbReference type="InterPro" id="IPR000182">
    <property type="entry name" value="GNAT_dom"/>
</dbReference>
<organism evidence="2">
    <name type="scientific">marine sediment metagenome</name>
    <dbReference type="NCBI Taxonomy" id="412755"/>
    <lineage>
        <taxon>unclassified sequences</taxon>
        <taxon>metagenomes</taxon>
        <taxon>ecological metagenomes</taxon>
    </lineage>
</organism>
<comment type="caution">
    <text evidence="2">The sequence shown here is derived from an EMBL/GenBank/DDBJ whole genome shotgun (WGS) entry which is preliminary data.</text>
</comment>
<dbReference type="CDD" id="cd04301">
    <property type="entry name" value="NAT_SF"/>
    <property type="match status" value="1"/>
</dbReference>
<reference evidence="2" key="1">
    <citation type="journal article" date="2014" name="Front. Microbiol.">
        <title>High frequency of phylogenetically diverse reductive dehalogenase-homologous genes in deep subseafloor sedimentary metagenomes.</title>
        <authorList>
            <person name="Kawai M."/>
            <person name="Futagami T."/>
            <person name="Toyoda A."/>
            <person name="Takaki Y."/>
            <person name="Nishi S."/>
            <person name="Hori S."/>
            <person name="Arai W."/>
            <person name="Tsubouchi T."/>
            <person name="Morono Y."/>
            <person name="Uchiyama I."/>
            <person name="Ito T."/>
            <person name="Fujiyama A."/>
            <person name="Inagaki F."/>
            <person name="Takami H."/>
        </authorList>
    </citation>
    <scope>NUCLEOTIDE SEQUENCE</scope>
    <source>
        <strain evidence="2">Expedition CK06-06</strain>
    </source>
</reference>
<protein>
    <recommendedName>
        <fullName evidence="1">N-acetyltransferase domain-containing protein</fullName>
    </recommendedName>
</protein>
<sequence length="146" mass="16749">QLSKENFEEAVNLVLKAKLDTKKEIEHHLKHIDAHYIALDKGRVIGVIGWYQDSVNYANEAMGSKFPGEEAYWVGFFAVDEKYQKQGIGYALIQKLEQVIKEKGVNELWVSSVPESKDYYKRQGFEMVMQGKIGGASKYFLVKKLK</sequence>
<dbReference type="GO" id="GO:0016747">
    <property type="term" value="F:acyltransferase activity, transferring groups other than amino-acyl groups"/>
    <property type="evidence" value="ECO:0007669"/>
    <property type="project" value="InterPro"/>
</dbReference>
<dbReference type="PROSITE" id="PS51186">
    <property type="entry name" value="GNAT"/>
    <property type="match status" value="1"/>
</dbReference>
<dbReference type="Pfam" id="PF00583">
    <property type="entry name" value="Acetyltransf_1"/>
    <property type="match status" value="1"/>
</dbReference>
<dbReference type="SUPFAM" id="SSF55729">
    <property type="entry name" value="Acyl-CoA N-acyltransferases (Nat)"/>
    <property type="match status" value="1"/>
</dbReference>
<name>X1RJT9_9ZZZZ</name>
<dbReference type="InterPro" id="IPR016181">
    <property type="entry name" value="Acyl_CoA_acyltransferase"/>
</dbReference>
<dbReference type="Gene3D" id="3.40.630.30">
    <property type="match status" value="1"/>
</dbReference>
<evidence type="ECO:0000313" key="2">
    <source>
        <dbReference type="EMBL" id="GAI63430.1"/>
    </source>
</evidence>
<evidence type="ECO:0000259" key="1">
    <source>
        <dbReference type="PROSITE" id="PS51186"/>
    </source>
</evidence>
<accession>X1RJT9</accession>
<dbReference type="AlphaFoldDB" id="X1RJT9"/>